<accession>A0A1I8GNT5</accession>
<dbReference type="Gene3D" id="3.40.50.2300">
    <property type="match status" value="1"/>
</dbReference>
<dbReference type="AlphaFoldDB" id="A0A1I8GNT5"/>
<keyword evidence="1" id="KW-1185">Reference proteome</keyword>
<evidence type="ECO:0000313" key="2">
    <source>
        <dbReference type="WBParaSite" id="maker-uti_cns_0002566-snap-gene-0.15-mRNA-1"/>
    </source>
</evidence>
<reference evidence="2" key="1">
    <citation type="submission" date="2016-11" db="UniProtKB">
        <authorList>
            <consortium name="WormBaseParasite"/>
        </authorList>
    </citation>
    <scope>IDENTIFICATION</scope>
</reference>
<dbReference type="WBParaSite" id="maker-uti_cns_0002566-snap-gene-0.15-mRNA-1">
    <property type="protein sequence ID" value="maker-uti_cns_0002566-snap-gene-0.15-mRNA-1"/>
    <property type="gene ID" value="maker-uti_cns_0002566-snap-gene-0.15"/>
</dbReference>
<name>A0A1I8GNT5_9PLAT</name>
<organism evidence="1 2">
    <name type="scientific">Macrostomum lignano</name>
    <dbReference type="NCBI Taxonomy" id="282301"/>
    <lineage>
        <taxon>Eukaryota</taxon>
        <taxon>Metazoa</taxon>
        <taxon>Spiralia</taxon>
        <taxon>Lophotrochozoa</taxon>
        <taxon>Platyhelminthes</taxon>
        <taxon>Rhabditophora</taxon>
        <taxon>Macrostomorpha</taxon>
        <taxon>Macrostomida</taxon>
        <taxon>Macrostomidae</taxon>
        <taxon>Macrostomum</taxon>
    </lineage>
</organism>
<sequence>VTLISNPDVGTFLEAAATIVSRLEQKAVVVFYDKYQDHRLLEKLQQLLSDKSIPSLTFQIDDSASNLTSILRNVVWKRYRNTLVLCTPENVDAVLREARNTGTLKLNYFWTVIDTGVRLVSIEDLLPTNESANILVIRESPIDLKTASAGCTSQLKAVFSDCQMSKYSVSFYLQTSSAIDSRRCHQPQTLIMTVPVDAGDEGSRGRAVVRQRYAEPTGQFRSSSQQRVVSAVAAVVGGSRTGCAAEA</sequence>
<proteinExistence type="predicted"/>
<protein>
    <submittedName>
        <fullName evidence="2">ANF_receptor domain-containing protein</fullName>
    </submittedName>
</protein>
<dbReference type="Proteomes" id="UP000095280">
    <property type="component" value="Unplaced"/>
</dbReference>
<evidence type="ECO:0000313" key="1">
    <source>
        <dbReference type="Proteomes" id="UP000095280"/>
    </source>
</evidence>